<dbReference type="GO" id="GO:0003677">
    <property type="term" value="F:DNA binding"/>
    <property type="evidence" value="ECO:0007669"/>
    <property type="project" value="UniProtKB-KW"/>
</dbReference>
<evidence type="ECO:0000256" key="1">
    <source>
        <dbReference type="ARBA" id="ARBA00023015"/>
    </source>
</evidence>
<keyword evidence="1" id="KW-0805">Transcription regulation</keyword>
<gene>
    <name evidence="7" type="ORF">GMB86_00235</name>
</gene>
<dbReference type="AlphaFoldDB" id="A0A6N8CM04"/>
<feature type="domain" description="Cyclic nucleotide-binding" evidence="5">
    <location>
        <begin position="32"/>
        <end position="120"/>
    </location>
</feature>
<sequence>MDQKVNHAIKNVTIFSEKNAQLFHKVMTVNDYKKGETIYWEGDAAERLFFILSGMVKVFKSADDGKDLVLNYFSTDDLFGELACFGPKNYTFTAEATKNCKIGILKQRDIELLMLENSDLSIDFTKWMSYMSQYAQIKMRDLLFYGKNGALASTLIRMVHSYGKETENGIQFTTNFTNSDLAQLIGSTRETVNRMLQALKKDGAIDYKQGSIVIKDLDYLKTICHCEECPLHICRL</sequence>
<dbReference type="PRINTS" id="PR00034">
    <property type="entry name" value="HTHCRP"/>
</dbReference>
<dbReference type="GO" id="GO:0005829">
    <property type="term" value="C:cytosol"/>
    <property type="evidence" value="ECO:0007669"/>
    <property type="project" value="TreeGrafter"/>
</dbReference>
<comment type="caution">
    <text evidence="7">The sequence shown here is derived from an EMBL/GenBank/DDBJ whole genome shotgun (WGS) entry which is preliminary data.</text>
</comment>
<dbReference type="PROSITE" id="PS51063">
    <property type="entry name" value="HTH_CRP_2"/>
    <property type="match status" value="1"/>
</dbReference>
<protein>
    <submittedName>
        <fullName evidence="7">Cyclic nucleotide-binding domain-containing protein</fullName>
    </submittedName>
</protein>
<evidence type="ECO:0000259" key="5">
    <source>
        <dbReference type="PROSITE" id="PS50042"/>
    </source>
</evidence>
<dbReference type="Pfam" id="PF13545">
    <property type="entry name" value="HTH_Crp_2"/>
    <property type="match status" value="1"/>
</dbReference>
<dbReference type="Gene3D" id="2.60.120.10">
    <property type="entry name" value="Jelly Rolls"/>
    <property type="match status" value="1"/>
</dbReference>
<dbReference type="SUPFAM" id="SSF51206">
    <property type="entry name" value="cAMP-binding domain-like"/>
    <property type="match status" value="1"/>
</dbReference>
<dbReference type="Proteomes" id="UP000440978">
    <property type="component" value="Unassembled WGS sequence"/>
</dbReference>
<accession>A0A6N8CM04</accession>
<dbReference type="InterPro" id="IPR036390">
    <property type="entry name" value="WH_DNA-bd_sf"/>
</dbReference>
<keyword evidence="3" id="KW-0010">Activator</keyword>
<reference evidence="7 8" key="1">
    <citation type="submission" date="2019-11" db="EMBL/GenBank/DDBJ databases">
        <title>Terrilactibacillus tamarindus sp. nov. BCM23-1 isolated from bark of Tamarindus indica.</title>
        <authorList>
            <person name="Kingkaew E."/>
            <person name="Tanasupawat S."/>
        </authorList>
    </citation>
    <scope>NUCLEOTIDE SEQUENCE [LARGE SCALE GENOMIC DNA]</scope>
    <source>
        <strain evidence="7 8">BCM23-1</strain>
    </source>
</reference>
<dbReference type="Pfam" id="PF00027">
    <property type="entry name" value="cNMP_binding"/>
    <property type="match status" value="1"/>
</dbReference>
<dbReference type="SUPFAM" id="SSF46785">
    <property type="entry name" value="Winged helix' DNA-binding domain"/>
    <property type="match status" value="1"/>
</dbReference>
<dbReference type="SMART" id="SM00419">
    <property type="entry name" value="HTH_CRP"/>
    <property type="match status" value="1"/>
</dbReference>
<name>A0A6N8CM04_9BACI</name>
<dbReference type="CDD" id="cd00038">
    <property type="entry name" value="CAP_ED"/>
    <property type="match status" value="1"/>
</dbReference>
<keyword evidence="4" id="KW-0804">Transcription</keyword>
<dbReference type="OrthoDB" id="9810708at2"/>
<dbReference type="PANTHER" id="PTHR24567:SF74">
    <property type="entry name" value="HTH-TYPE TRANSCRIPTIONAL REGULATOR ARCR"/>
    <property type="match status" value="1"/>
</dbReference>
<dbReference type="PANTHER" id="PTHR24567">
    <property type="entry name" value="CRP FAMILY TRANSCRIPTIONAL REGULATORY PROTEIN"/>
    <property type="match status" value="1"/>
</dbReference>
<dbReference type="InterPro" id="IPR012318">
    <property type="entry name" value="HTH_CRP"/>
</dbReference>
<dbReference type="EMBL" id="WNHB01000001">
    <property type="protein sequence ID" value="MTT30440.1"/>
    <property type="molecule type" value="Genomic_DNA"/>
</dbReference>
<evidence type="ECO:0000313" key="8">
    <source>
        <dbReference type="Proteomes" id="UP000440978"/>
    </source>
</evidence>
<dbReference type="SMART" id="SM00100">
    <property type="entry name" value="cNMP"/>
    <property type="match status" value="1"/>
</dbReference>
<evidence type="ECO:0000256" key="2">
    <source>
        <dbReference type="ARBA" id="ARBA00023125"/>
    </source>
</evidence>
<dbReference type="PROSITE" id="PS50042">
    <property type="entry name" value="CNMP_BINDING_3"/>
    <property type="match status" value="1"/>
</dbReference>
<dbReference type="GO" id="GO:0003700">
    <property type="term" value="F:DNA-binding transcription factor activity"/>
    <property type="evidence" value="ECO:0007669"/>
    <property type="project" value="TreeGrafter"/>
</dbReference>
<keyword evidence="8" id="KW-1185">Reference proteome</keyword>
<evidence type="ECO:0000313" key="7">
    <source>
        <dbReference type="EMBL" id="MTT30440.1"/>
    </source>
</evidence>
<dbReference type="RefSeq" id="WP_155215621.1">
    <property type="nucleotide sequence ID" value="NZ_WNHB01000001.1"/>
</dbReference>
<dbReference type="InterPro" id="IPR018490">
    <property type="entry name" value="cNMP-bd_dom_sf"/>
</dbReference>
<evidence type="ECO:0000256" key="3">
    <source>
        <dbReference type="ARBA" id="ARBA00023159"/>
    </source>
</evidence>
<evidence type="ECO:0000256" key="4">
    <source>
        <dbReference type="ARBA" id="ARBA00023163"/>
    </source>
</evidence>
<keyword evidence="2" id="KW-0238">DNA-binding</keyword>
<proteinExistence type="predicted"/>
<dbReference type="Gene3D" id="1.10.10.10">
    <property type="entry name" value="Winged helix-like DNA-binding domain superfamily/Winged helix DNA-binding domain"/>
    <property type="match status" value="1"/>
</dbReference>
<feature type="domain" description="HTH crp-type" evidence="6">
    <location>
        <begin position="145"/>
        <end position="218"/>
    </location>
</feature>
<dbReference type="InterPro" id="IPR014710">
    <property type="entry name" value="RmlC-like_jellyroll"/>
</dbReference>
<dbReference type="InterPro" id="IPR050397">
    <property type="entry name" value="Env_Response_Regulators"/>
</dbReference>
<organism evidence="7 8">
    <name type="scientific">Terrilactibacillus tamarindi</name>
    <dbReference type="NCBI Taxonomy" id="2599694"/>
    <lineage>
        <taxon>Bacteria</taxon>
        <taxon>Bacillati</taxon>
        <taxon>Bacillota</taxon>
        <taxon>Bacilli</taxon>
        <taxon>Bacillales</taxon>
        <taxon>Bacillaceae</taxon>
        <taxon>Terrilactibacillus</taxon>
    </lineage>
</organism>
<evidence type="ECO:0000259" key="6">
    <source>
        <dbReference type="PROSITE" id="PS51063"/>
    </source>
</evidence>
<dbReference type="InterPro" id="IPR036388">
    <property type="entry name" value="WH-like_DNA-bd_sf"/>
</dbReference>
<dbReference type="InterPro" id="IPR000595">
    <property type="entry name" value="cNMP-bd_dom"/>
</dbReference>